<reference evidence="6 7" key="1">
    <citation type="submission" date="2019-01" db="EMBL/GenBank/DDBJ databases">
        <title>Genome sequencing of strain DFW100M-13.</title>
        <authorList>
            <person name="Heo J."/>
            <person name="Kim S.-J."/>
            <person name="Kim J.-S."/>
            <person name="Hong S.-B."/>
            <person name="Kwon S.-W."/>
        </authorList>
    </citation>
    <scope>NUCLEOTIDE SEQUENCE [LARGE SCALE GENOMIC DNA]</scope>
    <source>
        <strain evidence="6 7">DFW100M-13</strain>
    </source>
</reference>
<feature type="compositionally biased region" description="Pro residues" evidence="4">
    <location>
        <begin position="247"/>
        <end position="266"/>
    </location>
</feature>
<keyword evidence="2" id="KW-0547">Nucleotide-binding</keyword>
<keyword evidence="3 6" id="KW-0067">ATP-binding</keyword>
<gene>
    <name evidence="6" type="ORF">ET475_09285</name>
</gene>
<name>A0A4P6EDG0_9MICO</name>
<accession>A0A4P6EDG0</accession>
<dbReference type="SMART" id="SM00382">
    <property type="entry name" value="AAA"/>
    <property type="match status" value="1"/>
</dbReference>
<feature type="domain" description="ABC transporter" evidence="5">
    <location>
        <begin position="5"/>
        <end position="246"/>
    </location>
</feature>
<dbReference type="SUPFAM" id="SSF52540">
    <property type="entry name" value="P-loop containing nucleoside triphosphate hydrolases"/>
    <property type="match status" value="1"/>
</dbReference>
<sequence>MNPVLIASDVTKRYGDLVALSAVSVTIGRGESVAIMGASGSGKTTLLHALAAVIAPDAGSVRLFAASGAAPLELVGMTESQRSAVRREQVGFVFQEHLLLPELTALENAALPLLVLGMPRREADLRAAAWLAALGLAGMEDRRIGQLSGGQAQRVAIARAQVTGAPVVFADEPTGALDSHTSDEVMAALLHATTGQGRSLVVVTHDADVAARCDRVLHMRDGRLVDAAAAPAAAAVPPTASLAAAAPTPPLPAAADWPAPPRPAAPTAPTASPATPVAAAAAPTPQHPAAADWPAPPLPVAVQNPAAAQNAGASR</sequence>
<dbReference type="PANTHER" id="PTHR24220">
    <property type="entry name" value="IMPORT ATP-BINDING PROTEIN"/>
    <property type="match status" value="1"/>
</dbReference>
<dbReference type="PROSITE" id="PS50893">
    <property type="entry name" value="ABC_TRANSPORTER_2"/>
    <property type="match status" value="1"/>
</dbReference>
<evidence type="ECO:0000256" key="4">
    <source>
        <dbReference type="SAM" id="MobiDB-lite"/>
    </source>
</evidence>
<feature type="compositionally biased region" description="Low complexity" evidence="4">
    <location>
        <begin position="300"/>
        <end position="315"/>
    </location>
</feature>
<dbReference type="GO" id="GO:0022857">
    <property type="term" value="F:transmembrane transporter activity"/>
    <property type="evidence" value="ECO:0007669"/>
    <property type="project" value="TreeGrafter"/>
</dbReference>
<dbReference type="InterPro" id="IPR027417">
    <property type="entry name" value="P-loop_NTPase"/>
</dbReference>
<dbReference type="InterPro" id="IPR003593">
    <property type="entry name" value="AAA+_ATPase"/>
</dbReference>
<dbReference type="Pfam" id="PF00005">
    <property type="entry name" value="ABC_tran"/>
    <property type="match status" value="1"/>
</dbReference>
<keyword evidence="7" id="KW-1185">Reference proteome</keyword>
<dbReference type="InterPro" id="IPR003439">
    <property type="entry name" value="ABC_transporter-like_ATP-bd"/>
</dbReference>
<dbReference type="Gene3D" id="3.40.50.300">
    <property type="entry name" value="P-loop containing nucleotide triphosphate hydrolases"/>
    <property type="match status" value="1"/>
</dbReference>
<dbReference type="Proteomes" id="UP000293995">
    <property type="component" value="Chromosome"/>
</dbReference>
<dbReference type="KEGG" id="mprt:ET475_09285"/>
<dbReference type="CDD" id="cd03255">
    <property type="entry name" value="ABC_MJ0796_LolCDE_FtsE"/>
    <property type="match status" value="1"/>
</dbReference>
<evidence type="ECO:0000313" key="7">
    <source>
        <dbReference type="Proteomes" id="UP000293995"/>
    </source>
</evidence>
<keyword evidence="1" id="KW-0813">Transport</keyword>
<organism evidence="6 7">
    <name type="scientific">Microbacterium protaetiae</name>
    <dbReference type="NCBI Taxonomy" id="2509458"/>
    <lineage>
        <taxon>Bacteria</taxon>
        <taxon>Bacillati</taxon>
        <taxon>Actinomycetota</taxon>
        <taxon>Actinomycetes</taxon>
        <taxon>Micrococcales</taxon>
        <taxon>Microbacteriaceae</taxon>
        <taxon>Microbacterium</taxon>
    </lineage>
</organism>
<evidence type="ECO:0000256" key="1">
    <source>
        <dbReference type="ARBA" id="ARBA00022448"/>
    </source>
</evidence>
<dbReference type="GO" id="GO:0005886">
    <property type="term" value="C:plasma membrane"/>
    <property type="evidence" value="ECO:0007669"/>
    <property type="project" value="TreeGrafter"/>
</dbReference>
<evidence type="ECO:0000256" key="3">
    <source>
        <dbReference type="ARBA" id="ARBA00022840"/>
    </source>
</evidence>
<dbReference type="OrthoDB" id="9802264at2"/>
<dbReference type="GO" id="GO:0005524">
    <property type="term" value="F:ATP binding"/>
    <property type="evidence" value="ECO:0007669"/>
    <property type="project" value="UniProtKB-KW"/>
</dbReference>
<feature type="compositionally biased region" description="Low complexity" evidence="4">
    <location>
        <begin position="267"/>
        <end position="293"/>
    </location>
</feature>
<feature type="region of interest" description="Disordered" evidence="4">
    <location>
        <begin position="247"/>
        <end position="315"/>
    </location>
</feature>
<dbReference type="AlphaFoldDB" id="A0A4P6EDG0"/>
<evidence type="ECO:0000313" key="6">
    <source>
        <dbReference type="EMBL" id="QAY60164.1"/>
    </source>
</evidence>
<evidence type="ECO:0000259" key="5">
    <source>
        <dbReference type="PROSITE" id="PS50893"/>
    </source>
</evidence>
<protein>
    <submittedName>
        <fullName evidence="6">ABC transporter ATP-binding protein</fullName>
    </submittedName>
</protein>
<evidence type="ECO:0000256" key="2">
    <source>
        <dbReference type="ARBA" id="ARBA00022741"/>
    </source>
</evidence>
<dbReference type="InterPro" id="IPR015854">
    <property type="entry name" value="ABC_transpr_LolD-like"/>
</dbReference>
<proteinExistence type="predicted"/>
<dbReference type="EMBL" id="CP035494">
    <property type="protein sequence ID" value="QAY60164.1"/>
    <property type="molecule type" value="Genomic_DNA"/>
</dbReference>
<dbReference type="PANTHER" id="PTHR24220:SF685">
    <property type="entry name" value="ABC TRANSPORTER RELATED"/>
    <property type="match status" value="1"/>
</dbReference>
<dbReference type="GO" id="GO:0016887">
    <property type="term" value="F:ATP hydrolysis activity"/>
    <property type="evidence" value="ECO:0007669"/>
    <property type="project" value="InterPro"/>
</dbReference>
<dbReference type="InterPro" id="IPR017911">
    <property type="entry name" value="MacB-like_ATP-bd"/>
</dbReference>